<evidence type="ECO:0000256" key="3">
    <source>
        <dbReference type="ARBA" id="ARBA00022664"/>
    </source>
</evidence>
<dbReference type="InterPro" id="IPR035979">
    <property type="entry name" value="RBD_domain_sf"/>
</dbReference>
<dbReference type="InterPro" id="IPR000571">
    <property type="entry name" value="Znf_CCCH"/>
</dbReference>
<gene>
    <name evidence="15" type="ORF">HHK36_021382</name>
</gene>
<comment type="similarity">
    <text evidence="2">Belongs to the SLT11 family.</text>
</comment>
<dbReference type="Pfam" id="PF00076">
    <property type="entry name" value="RRM_1"/>
    <property type="match status" value="1"/>
</dbReference>
<dbReference type="SMART" id="SM00360">
    <property type="entry name" value="RRM"/>
    <property type="match status" value="1"/>
</dbReference>
<evidence type="ECO:0000313" key="16">
    <source>
        <dbReference type="Proteomes" id="UP000655225"/>
    </source>
</evidence>
<keyword evidence="6 12" id="KW-0863">Zinc-finger</keyword>
<evidence type="ECO:0000256" key="5">
    <source>
        <dbReference type="ARBA" id="ARBA00022728"/>
    </source>
</evidence>
<dbReference type="PROSITE" id="PS50103">
    <property type="entry name" value="ZF_C3H1"/>
    <property type="match status" value="1"/>
</dbReference>
<evidence type="ECO:0000256" key="7">
    <source>
        <dbReference type="ARBA" id="ARBA00022833"/>
    </source>
</evidence>
<evidence type="ECO:0000256" key="4">
    <source>
        <dbReference type="ARBA" id="ARBA00022723"/>
    </source>
</evidence>
<evidence type="ECO:0000256" key="1">
    <source>
        <dbReference type="ARBA" id="ARBA00004123"/>
    </source>
</evidence>
<dbReference type="GO" id="GO:0071006">
    <property type="term" value="C:U2-type catalytic step 1 spliceosome"/>
    <property type="evidence" value="ECO:0007669"/>
    <property type="project" value="TreeGrafter"/>
</dbReference>
<feature type="domain" description="C3H1-type" evidence="14">
    <location>
        <begin position="162"/>
        <end position="184"/>
    </location>
</feature>
<dbReference type="GO" id="GO:0000974">
    <property type="term" value="C:Prp19 complex"/>
    <property type="evidence" value="ECO:0007669"/>
    <property type="project" value="TreeGrafter"/>
</dbReference>
<dbReference type="InterPro" id="IPR012677">
    <property type="entry name" value="Nucleotide-bd_a/b_plait_sf"/>
</dbReference>
<dbReference type="SUPFAM" id="SSF90229">
    <property type="entry name" value="CCCH zinc finger"/>
    <property type="match status" value="1"/>
</dbReference>
<organism evidence="15 16">
    <name type="scientific">Tetracentron sinense</name>
    <name type="common">Spur-leaf</name>
    <dbReference type="NCBI Taxonomy" id="13715"/>
    <lineage>
        <taxon>Eukaryota</taxon>
        <taxon>Viridiplantae</taxon>
        <taxon>Streptophyta</taxon>
        <taxon>Embryophyta</taxon>
        <taxon>Tracheophyta</taxon>
        <taxon>Spermatophyta</taxon>
        <taxon>Magnoliopsida</taxon>
        <taxon>Trochodendrales</taxon>
        <taxon>Trochodendraceae</taxon>
        <taxon>Tetracentron</taxon>
    </lineage>
</organism>
<dbReference type="PANTHER" id="PTHR14089">
    <property type="entry name" value="PRE-MRNA-SPLICING FACTOR RBM22"/>
    <property type="match status" value="1"/>
</dbReference>
<evidence type="ECO:0000256" key="2">
    <source>
        <dbReference type="ARBA" id="ARBA00007781"/>
    </source>
</evidence>
<dbReference type="Gene3D" id="4.10.1000.10">
    <property type="entry name" value="Zinc finger, CCCH-type"/>
    <property type="match status" value="1"/>
</dbReference>
<dbReference type="Pfam" id="PF21369">
    <property type="entry name" value="STL11_N"/>
    <property type="match status" value="1"/>
</dbReference>
<evidence type="ECO:0000259" key="13">
    <source>
        <dbReference type="PROSITE" id="PS50102"/>
    </source>
</evidence>
<dbReference type="Pfam" id="PF16131">
    <property type="entry name" value="Torus"/>
    <property type="match status" value="1"/>
</dbReference>
<feature type="domain" description="RRM" evidence="13">
    <location>
        <begin position="228"/>
        <end position="301"/>
    </location>
</feature>
<keyword evidence="7 12" id="KW-0862">Zinc</keyword>
<keyword evidence="5" id="KW-0747">Spliceosome</keyword>
<dbReference type="OMA" id="HRACAFV"/>
<evidence type="ECO:0000256" key="8">
    <source>
        <dbReference type="ARBA" id="ARBA00022884"/>
    </source>
</evidence>
<keyword evidence="3" id="KW-0507">mRNA processing</keyword>
<reference evidence="15 16" key="1">
    <citation type="submission" date="2020-04" db="EMBL/GenBank/DDBJ databases">
        <title>Plant Genome Project.</title>
        <authorList>
            <person name="Zhang R.-G."/>
        </authorList>
    </citation>
    <scope>NUCLEOTIDE SEQUENCE [LARGE SCALE GENOMIC DNA]</scope>
    <source>
        <strain evidence="15">YNK0</strain>
        <tissue evidence="15">Leaf</tissue>
    </source>
</reference>
<keyword evidence="9" id="KW-0508">mRNA splicing</keyword>
<dbReference type="AlphaFoldDB" id="A0A834YWV8"/>
<dbReference type="GO" id="GO:0008380">
    <property type="term" value="P:RNA splicing"/>
    <property type="evidence" value="ECO:0007669"/>
    <property type="project" value="UniProtKB-KW"/>
</dbReference>
<dbReference type="OrthoDB" id="10259600at2759"/>
<protein>
    <recommendedName>
        <fullName evidence="17">Pre-mRNA-splicing factor RBM22</fullName>
    </recommendedName>
</protein>
<dbReference type="CDD" id="cd12224">
    <property type="entry name" value="RRM_RBM22"/>
    <property type="match status" value="1"/>
</dbReference>
<dbReference type="GO" id="GO:0006397">
    <property type="term" value="P:mRNA processing"/>
    <property type="evidence" value="ECO:0007669"/>
    <property type="project" value="UniProtKB-KW"/>
</dbReference>
<dbReference type="InterPro" id="IPR039171">
    <property type="entry name" value="Cwc2/Slt11"/>
</dbReference>
<dbReference type="SUPFAM" id="SSF54928">
    <property type="entry name" value="RNA-binding domain, RBD"/>
    <property type="match status" value="1"/>
</dbReference>
<keyword evidence="10" id="KW-0539">Nucleus</keyword>
<dbReference type="Gene3D" id="3.30.70.330">
    <property type="match status" value="1"/>
</dbReference>
<keyword evidence="4 12" id="KW-0479">Metal-binding</keyword>
<evidence type="ECO:0008006" key="17">
    <source>
        <dbReference type="Google" id="ProtNLM"/>
    </source>
</evidence>
<dbReference type="PROSITE" id="PS50102">
    <property type="entry name" value="RRM"/>
    <property type="match status" value="1"/>
</dbReference>
<keyword evidence="8 11" id="KW-0694">RNA-binding</keyword>
<evidence type="ECO:0000256" key="11">
    <source>
        <dbReference type="PROSITE-ProRule" id="PRU00176"/>
    </source>
</evidence>
<sequence length="347" mass="39862">MPERKKREEFHALWSKRDCREVWSLTIERRRKMKKTRAAYGKQCKICTRPFTILSWRPGHGARFKKTEICLTCSEMKNVCQVCILDLQYGLPVQVRDTALSISSNDSIPVSGVNREYFTEELDRRARAGLDNEPSYGKISPNGAILKFQRPAPYYTRNQPHVCSFYKKGECTRGAECPYRHEMPTTGELSQQNIKDRYYGVNDRVALKILNKAGQMPSLVAPEDKSIKTLNVCGLNASMTEQDLRDYFYSHGEIESIRMVLHRACAFVTYTTREDAEKAAEQLSNKLVIKGQRLKLRWGLPQAQRQPSGPPSMHHFKFPHPPQPEHAFYPSMDTQRMGALFPSQGSH</sequence>
<dbReference type="InterPro" id="IPR000504">
    <property type="entry name" value="RRM_dom"/>
</dbReference>
<dbReference type="GO" id="GO:0071007">
    <property type="term" value="C:U2-type catalytic step 2 spliceosome"/>
    <property type="evidence" value="ECO:0007669"/>
    <property type="project" value="TreeGrafter"/>
</dbReference>
<evidence type="ECO:0000313" key="15">
    <source>
        <dbReference type="EMBL" id="KAF8393141.1"/>
    </source>
</evidence>
<evidence type="ECO:0000256" key="12">
    <source>
        <dbReference type="PROSITE-ProRule" id="PRU00723"/>
    </source>
</evidence>
<dbReference type="SMART" id="SM00356">
    <property type="entry name" value="ZnF_C3H1"/>
    <property type="match status" value="1"/>
</dbReference>
<accession>A0A834YWV8</accession>
<comment type="caution">
    <text evidence="15">The sequence shown here is derived from an EMBL/GenBank/DDBJ whole genome shotgun (WGS) entry which is preliminary data.</text>
</comment>
<dbReference type="InterPro" id="IPR036855">
    <property type="entry name" value="Znf_CCCH_sf"/>
</dbReference>
<dbReference type="EMBL" id="JABCRI010000015">
    <property type="protein sequence ID" value="KAF8393141.1"/>
    <property type="molecule type" value="Genomic_DNA"/>
</dbReference>
<dbReference type="FunFam" id="3.30.70.330:FF:000476">
    <property type="entry name" value="Zinc finger CCCH domain-containing protein 4"/>
    <property type="match status" value="1"/>
</dbReference>
<name>A0A834YWV8_TETSI</name>
<evidence type="ECO:0000256" key="9">
    <source>
        <dbReference type="ARBA" id="ARBA00023187"/>
    </source>
</evidence>
<dbReference type="PANTHER" id="PTHR14089:SF6">
    <property type="entry name" value="PRE-MRNA-SPLICING FACTOR RBM22"/>
    <property type="match status" value="1"/>
</dbReference>
<comment type="subcellular location">
    <subcellularLocation>
        <location evidence="1">Nucleus</location>
    </subcellularLocation>
</comment>
<feature type="zinc finger region" description="C3H1-type" evidence="12">
    <location>
        <begin position="162"/>
        <end position="184"/>
    </location>
</feature>
<dbReference type="GO" id="GO:0008270">
    <property type="term" value="F:zinc ion binding"/>
    <property type="evidence" value="ECO:0007669"/>
    <property type="project" value="UniProtKB-KW"/>
</dbReference>
<dbReference type="Proteomes" id="UP000655225">
    <property type="component" value="Unassembled WGS sequence"/>
</dbReference>
<evidence type="ECO:0000259" key="14">
    <source>
        <dbReference type="PROSITE" id="PS50103"/>
    </source>
</evidence>
<evidence type="ECO:0000256" key="10">
    <source>
        <dbReference type="ARBA" id="ARBA00023242"/>
    </source>
</evidence>
<dbReference type="GO" id="GO:0017070">
    <property type="term" value="F:U6 snRNA binding"/>
    <property type="evidence" value="ECO:0007669"/>
    <property type="project" value="TreeGrafter"/>
</dbReference>
<keyword evidence="16" id="KW-1185">Reference proteome</keyword>
<evidence type="ECO:0000256" key="6">
    <source>
        <dbReference type="ARBA" id="ARBA00022771"/>
    </source>
</evidence>
<dbReference type="FunFam" id="4.10.1000.10:FF:000006">
    <property type="entry name" value="Putative pre-mrna-splicing factor rbm22"/>
    <property type="match status" value="1"/>
</dbReference>
<dbReference type="InterPro" id="IPR032297">
    <property type="entry name" value="Torus"/>
</dbReference>
<proteinExistence type="inferred from homology"/>
<dbReference type="GO" id="GO:0036002">
    <property type="term" value="F:pre-mRNA binding"/>
    <property type="evidence" value="ECO:0007669"/>
    <property type="project" value="TreeGrafter"/>
</dbReference>
<dbReference type="InterPro" id="IPR048995">
    <property type="entry name" value="STL11/RBM22-like_N"/>
</dbReference>